<reference evidence="2 3" key="1">
    <citation type="submission" date="2018-02" db="EMBL/GenBank/DDBJ databases">
        <title>Draft genome of wild Prunus yedoensis var. nudiflora.</title>
        <authorList>
            <person name="Baek S."/>
            <person name="Kim J.-H."/>
            <person name="Choi K."/>
            <person name="Kim G.-B."/>
            <person name="Cho A."/>
            <person name="Jang H."/>
            <person name="Shin C.-H."/>
            <person name="Yu H.-J."/>
            <person name="Mun J.-H."/>
        </authorList>
    </citation>
    <scope>NUCLEOTIDE SEQUENCE [LARGE SCALE GENOMIC DNA]</scope>
    <source>
        <strain evidence="3">cv. Jeju island</strain>
        <tissue evidence="2">Leaf</tissue>
    </source>
</reference>
<evidence type="ECO:0000313" key="3">
    <source>
        <dbReference type="Proteomes" id="UP000250321"/>
    </source>
</evidence>
<evidence type="ECO:0000256" key="1">
    <source>
        <dbReference type="SAM" id="MobiDB-lite"/>
    </source>
</evidence>
<comment type="caution">
    <text evidence="2">The sequence shown here is derived from an EMBL/GenBank/DDBJ whole genome shotgun (WGS) entry which is preliminary data.</text>
</comment>
<dbReference type="EMBL" id="PJQY01001484">
    <property type="protein sequence ID" value="PQQ02239.1"/>
    <property type="molecule type" value="Genomic_DNA"/>
</dbReference>
<feature type="region of interest" description="Disordered" evidence="1">
    <location>
        <begin position="54"/>
        <end position="73"/>
    </location>
</feature>
<name>A0A314YBH9_PRUYE</name>
<feature type="compositionally biased region" description="Polar residues" evidence="1">
    <location>
        <begin position="56"/>
        <end position="73"/>
    </location>
</feature>
<dbReference type="Proteomes" id="UP000250321">
    <property type="component" value="Unassembled WGS sequence"/>
</dbReference>
<proteinExistence type="predicted"/>
<dbReference type="STRING" id="2094558.A0A314YBH9"/>
<accession>A0A314YBH9</accession>
<sequence>MAIPQMELLSRIPSYGDAKDLAISQDFKVLQFHLMLKIFPFQWRGKGHHAPHMYFSHSSTGNGDIRNGNQDQQLPESFGSIDNWVVNQDENQLGCN</sequence>
<keyword evidence="3" id="KW-1185">Reference proteome</keyword>
<dbReference type="AlphaFoldDB" id="A0A314YBH9"/>
<protein>
    <submittedName>
        <fullName evidence="2">Uncharacterized protein</fullName>
    </submittedName>
</protein>
<gene>
    <name evidence="2" type="ORF">Pyn_35307</name>
</gene>
<evidence type="ECO:0000313" key="2">
    <source>
        <dbReference type="EMBL" id="PQQ02239.1"/>
    </source>
</evidence>
<organism evidence="2 3">
    <name type="scientific">Prunus yedoensis var. nudiflora</name>
    <dbReference type="NCBI Taxonomy" id="2094558"/>
    <lineage>
        <taxon>Eukaryota</taxon>
        <taxon>Viridiplantae</taxon>
        <taxon>Streptophyta</taxon>
        <taxon>Embryophyta</taxon>
        <taxon>Tracheophyta</taxon>
        <taxon>Spermatophyta</taxon>
        <taxon>Magnoliopsida</taxon>
        <taxon>eudicotyledons</taxon>
        <taxon>Gunneridae</taxon>
        <taxon>Pentapetalae</taxon>
        <taxon>rosids</taxon>
        <taxon>fabids</taxon>
        <taxon>Rosales</taxon>
        <taxon>Rosaceae</taxon>
        <taxon>Amygdaloideae</taxon>
        <taxon>Amygdaleae</taxon>
        <taxon>Prunus</taxon>
    </lineage>
</organism>